<reference evidence="1 2" key="1">
    <citation type="submission" date="2022-03" db="EMBL/GenBank/DDBJ databases">
        <title>Ignatzschineria rhizosphaerae HR5S32.</title>
        <authorList>
            <person name="Sun J.Q."/>
            <person name="Feng J.Y."/>
        </authorList>
    </citation>
    <scope>NUCLEOTIDE SEQUENCE [LARGE SCALE GENOMIC DNA]</scope>
    <source>
        <strain evidence="1 2">HR5S32</strain>
    </source>
</reference>
<protein>
    <submittedName>
        <fullName evidence="1">DUF2635 domain-containing protein</fullName>
    </submittedName>
</protein>
<organism evidence="1 2">
    <name type="scientific">Ignatzschineria rhizosphaerae</name>
    <dbReference type="NCBI Taxonomy" id="2923279"/>
    <lineage>
        <taxon>Bacteria</taxon>
        <taxon>Pseudomonadati</taxon>
        <taxon>Pseudomonadota</taxon>
        <taxon>Gammaproteobacteria</taxon>
        <taxon>Cardiobacteriales</taxon>
        <taxon>Ignatzschineriaceae</taxon>
        <taxon>Ignatzschineria</taxon>
    </lineage>
</organism>
<gene>
    <name evidence="1" type="ORF">MMG00_10650</name>
</gene>
<dbReference type="Pfam" id="PF10948">
    <property type="entry name" value="DUF2635"/>
    <property type="match status" value="1"/>
</dbReference>
<keyword evidence="2" id="KW-1185">Reference proteome</keyword>
<evidence type="ECO:0000313" key="2">
    <source>
        <dbReference type="Proteomes" id="UP000829542"/>
    </source>
</evidence>
<dbReference type="RefSeq" id="WP_242148142.1">
    <property type="nucleotide sequence ID" value="NZ_CP093379.1"/>
</dbReference>
<proteinExistence type="predicted"/>
<dbReference type="EMBL" id="CP093379">
    <property type="protein sequence ID" value="UNM95668.1"/>
    <property type="molecule type" value="Genomic_DNA"/>
</dbReference>
<dbReference type="InterPro" id="IPR024400">
    <property type="entry name" value="DUF2635"/>
</dbReference>
<sequence length="59" mass="6732">MNQFFIKAVEGRSVRDPETKEVLSSEGEFKYKNGFWLKRLKQGDVVEAKPPKSTAKGDE</sequence>
<evidence type="ECO:0000313" key="1">
    <source>
        <dbReference type="EMBL" id="UNM95668.1"/>
    </source>
</evidence>
<accession>A0ABY3WYI2</accession>
<name>A0ABY3WYI2_9GAMM</name>
<dbReference type="Proteomes" id="UP000829542">
    <property type="component" value="Chromosome"/>
</dbReference>